<evidence type="ECO:0000313" key="2">
    <source>
        <dbReference type="EMBL" id="PWS36215.1"/>
    </source>
</evidence>
<keyword evidence="3" id="KW-1185">Reference proteome</keyword>
<evidence type="ECO:0000313" key="3">
    <source>
        <dbReference type="Proteomes" id="UP000245765"/>
    </source>
</evidence>
<dbReference type="RefSeq" id="WP_109871010.1">
    <property type="nucleotide sequence ID" value="NZ_QGNA01000003.1"/>
</dbReference>
<dbReference type="EMBL" id="QGNA01000003">
    <property type="protein sequence ID" value="PWS36215.1"/>
    <property type="molecule type" value="Genomic_DNA"/>
</dbReference>
<dbReference type="OrthoDB" id="7257844at2"/>
<dbReference type="AlphaFoldDB" id="A0A317FBI0"/>
<dbReference type="Proteomes" id="UP000245765">
    <property type="component" value="Unassembled WGS sequence"/>
</dbReference>
<reference evidence="3" key="1">
    <citation type="submission" date="2018-05" db="EMBL/GenBank/DDBJ databases">
        <authorList>
            <person name="Du Z."/>
            <person name="Wang X."/>
        </authorList>
    </citation>
    <scope>NUCLEOTIDE SEQUENCE [LARGE SCALE GENOMIC DNA]</scope>
    <source>
        <strain evidence="3">CQN31</strain>
    </source>
</reference>
<comment type="caution">
    <text evidence="2">The sequence shown here is derived from an EMBL/GenBank/DDBJ whole genome shotgun (WGS) entry which is preliminary data.</text>
</comment>
<name>A0A317FBI0_9PROT</name>
<sequence>MAGKRKAKRTTTPREDLSKPSKWRLQHGGFDEAARGTDPDTGTPILHRRAVDSLGVLLANGSITPQMHEAGEIFRAVFQRAALDRVRTMPMIRIPGGRADLLSESQTVARERVARAMTHLGGFGSPSGSIAWYVLGLENSVRDWALRQGWNGRAVTPAIAHGILLGTLGILTAHYGLAPPARAAVCATTSALRDDAAAKSAQPQ</sequence>
<proteinExistence type="predicted"/>
<protein>
    <submittedName>
        <fullName evidence="2">Uncharacterized protein</fullName>
    </submittedName>
</protein>
<organism evidence="2 3">
    <name type="scientific">Falsiroseomonas bella</name>
    <dbReference type="NCBI Taxonomy" id="2184016"/>
    <lineage>
        <taxon>Bacteria</taxon>
        <taxon>Pseudomonadati</taxon>
        <taxon>Pseudomonadota</taxon>
        <taxon>Alphaproteobacteria</taxon>
        <taxon>Acetobacterales</taxon>
        <taxon>Roseomonadaceae</taxon>
        <taxon>Falsiroseomonas</taxon>
    </lineage>
</organism>
<evidence type="ECO:0000256" key="1">
    <source>
        <dbReference type="SAM" id="MobiDB-lite"/>
    </source>
</evidence>
<feature type="region of interest" description="Disordered" evidence="1">
    <location>
        <begin position="1"/>
        <end position="22"/>
    </location>
</feature>
<gene>
    <name evidence="2" type="ORF">DFH01_13555</name>
</gene>
<feature type="compositionally biased region" description="Basic residues" evidence="1">
    <location>
        <begin position="1"/>
        <end position="11"/>
    </location>
</feature>
<accession>A0A317FBI0</accession>